<gene>
    <name evidence="1" type="ORF">SAMN05421830_101373</name>
</gene>
<accession>A0A8G2BZW8</accession>
<reference evidence="1 2" key="1">
    <citation type="submission" date="2016-10" db="EMBL/GenBank/DDBJ databases">
        <authorList>
            <person name="Varghese N."/>
            <person name="Submissions S."/>
        </authorList>
    </citation>
    <scope>NUCLEOTIDE SEQUENCE [LARGE SCALE GENOMIC DNA]</scope>
    <source>
        <strain evidence="1 2">DSM 1741</strain>
    </source>
</reference>
<dbReference type="OrthoDB" id="8907064at2"/>
<dbReference type="Proteomes" id="UP000199581">
    <property type="component" value="Unassembled WGS sequence"/>
</dbReference>
<sequence length="145" mass="15590">MPITDRDLCREAIRRTLRQRAGDSPDALAIAKATSEIWLLMSARLTPVIGGNGVDAILKRSVHLTSVVFPWLSIPDAQLDTDSLPVRISVLLAGHEPVAAAQASSSLLITFTELLATLIGNSLTRRLLDPVWIAALGVAEQEKTS</sequence>
<comment type="caution">
    <text evidence="1">The sequence shown here is derived from an EMBL/GenBank/DDBJ whole genome shotgun (WGS) entry which is preliminary data.</text>
</comment>
<evidence type="ECO:0000313" key="1">
    <source>
        <dbReference type="EMBL" id="SFL28747.1"/>
    </source>
</evidence>
<dbReference type="RefSeq" id="WP_092188684.1">
    <property type="nucleotide sequence ID" value="NZ_FOTO01000001.1"/>
</dbReference>
<keyword evidence="2" id="KW-1185">Reference proteome</keyword>
<dbReference type="EMBL" id="FOTO01000001">
    <property type="protein sequence ID" value="SFL28747.1"/>
    <property type="molecule type" value="Genomic_DNA"/>
</dbReference>
<proteinExistence type="predicted"/>
<dbReference type="AlphaFoldDB" id="A0A8G2BZW8"/>
<name>A0A8G2BZW8_DESNO</name>
<organism evidence="1 2">
    <name type="scientific">Desulfomicrobium norvegicum (strain DSM 1741 / NCIMB 8310)</name>
    <name type="common">Desulfovibrio baculatus (strain Norway 4)</name>
    <name type="synonym">Desulfovibrio desulfuricans (strain Norway 4)</name>
    <dbReference type="NCBI Taxonomy" id="52561"/>
    <lineage>
        <taxon>Bacteria</taxon>
        <taxon>Pseudomonadati</taxon>
        <taxon>Thermodesulfobacteriota</taxon>
        <taxon>Desulfovibrionia</taxon>
        <taxon>Desulfovibrionales</taxon>
        <taxon>Desulfomicrobiaceae</taxon>
        <taxon>Desulfomicrobium</taxon>
    </lineage>
</organism>
<protein>
    <submittedName>
        <fullName evidence="1">Uncharacterized protein</fullName>
    </submittedName>
</protein>
<evidence type="ECO:0000313" key="2">
    <source>
        <dbReference type="Proteomes" id="UP000199581"/>
    </source>
</evidence>